<gene>
    <name evidence="1" type="ORF">SAMN02745910_03396</name>
</gene>
<accession>A0A1I6BB41</accession>
<organism evidence="1 2">
    <name type="scientific">Priestia endophytica DSM 13796</name>
    <dbReference type="NCBI Taxonomy" id="1121089"/>
    <lineage>
        <taxon>Bacteria</taxon>
        <taxon>Bacillati</taxon>
        <taxon>Bacillota</taxon>
        <taxon>Bacilli</taxon>
        <taxon>Bacillales</taxon>
        <taxon>Bacillaceae</taxon>
        <taxon>Priestia</taxon>
    </lineage>
</organism>
<dbReference type="Proteomes" id="UP000182762">
    <property type="component" value="Unassembled WGS sequence"/>
</dbReference>
<dbReference type="EMBL" id="FOXX01000009">
    <property type="protein sequence ID" value="SFQ78099.1"/>
    <property type="molecule type" value="Genomic_DNA"/>
</dbReference>
<proteinExistence type="predicted"/>
<name>A0A1I6BB41_9BACI</name>
<keyword evidence="2" id="KW-1185">Reference proteome</keyword>
<dbReference type="GeneID" id="93713996"/>
<dbReference type="RefSeq" id="WP_268801493.1">
    <property type="nucleotide sequence ID" value="NZ_FOXX01000009.1"/>
</dbReference>
<reference evidence="1 2" key="1">
    <citation type="submission" date="2016-10" db="EMBL/GenBank/DDBJ databases">
        <authorList>
            <person name="Varghese N."/>
            <person name="Submissions S."/>
        </authorList>
    </citation>
    <scope>NUCLEOTIDE SEQUENCE [LARGE SCALE GENOMIC DNA]</scope>
    <source>
        <strain evidence="1 2">DSM 13796</strain>
    </source>
</reference>
<sequence length="41" mass="4811">MLGLIGFVIVLVTILSLDTQMRKIVKQNERIIEILEEKREK</sequence>
<comment type="caution">
    <text evidence="1">The sequence shown here is derived from an EMBL/GenBank/DDBJ whole genome shotgun (WGS) entry which is preliminary data.</text>
</comment>
<evidence type="ECO:0000313" key="2">
    <source>
        <dbReference type="Proteomes" id="UP000182762"/>
    </source>
</evidence>
<protein>
    <submittedName>
        <fullName evidence="1">Uncharacterized protein</fullName>
    </submittedName>
</protein>
<evidence type="ECO:0000313" key="1">
    <source>
        <dbReference type="EMBL" id="SFQ78099.1"/>
    </source>
</evidence>